<keyword evidence="2" id="KW-1185">Reference proteome</keyword>
<name>A0ACB5PV05_9BACT</name>
<gene>
    <name evidence="1" type="ORF">GCM10011375_32380</name>
</gene>
<dbReference type="Proteomes" id="UP000605392">
    <property type="component" value="Unassembled WGS sequence"/>
</dbReference>
<evidence type="ECO:0000313" key="2">
    <source>
        <dbReference type="Proteomes" id="UP000605392"/>
    </source>
</evidence>
<protein>
    <submittedName>
        <fullName evidence="1">Ribosomal RNA small subunit methyltransferase E</fullName>
    </submittedName>
</protein>
<accession>A0ACB5PV05</accession>
<proteinExistence type="predicted"/>
<keyword evidence="1" id="KW-0808">Transferase</keyword>
<reference evidence="1 2" key="1">
    <citation type="journal article" date="2019" name="Int. J. Syst. Evol. Microbiol.">
        <title>The Global Catalogue of Microorganisms (GCM) 10K type strain sequencing project: providing services to taxonomists for standard genome sequencing and annotation.</title>
        <authorList>
            <consortium name="The Broad Institute Genomics Platform"/>
            <consortium name="The Broad Institute Genome Sequencing Center for Infectious Disease"/>
            <person name="Wu L."/>
            <person name="Ma J."/>
        </authorList>
    </citation>
    <scope>NUCLEOTIDE SEQUENCE [LARGE SCALE GENOMIC DNA]</scope>
    <source>
        <strain evidence="1 2">CGMCC 1.12720</strain>
    </source>
</reference>
<comment type="caution">
    <text evidence="1">The sequence shown here is derived from an EMBL/GenBank/DDBJ whole genome shotgun (WGS) entry which is preliminary data.</text>
</comment>
<sequence>MPHTFYAPNLTSATYLLPEDESKHAVRVLRLTPGDAVELLDGVGGLFQAEVADANPKRCLLRITNEQRVPRRAYSVHVAVAPTKNLDRMEWLVEKATEVGLDRLTFLRCARSERRELKLDRLEKIAISALKQSGQTWLPQLDELTDYAAFIPTLEPATSFIAHLAEGERTALSQVAARGANCCVLIGPEGDFTPAEINLALERGIRPVTLGESRLRTETAALAAAHTVHIAHEFYAAANVSQTNKR</sequence>
<evidence type="ECO:0000313" key="1">
    <source>
        <dbReference type="EMBL" id="GGF74840.1"/>
    </source>
</evidence>
<organism evidence="1 2">
    <name type="scientific">Hymenobacter qilianensis</name>
    <dbReference type="NCBI Taxonomy" id="1385715"/>
    <lineage>
        <taxon>Bacteria</taxon>
        <taxon>Pseudomonadati</taxon>
        <taxon>Bacteroidota</taxon>
        <taxon>Cytophagia</taxon>
        <taxon>Cytophagales</taxon>
        <taxon>Hymenobacteraceae</taxon>
        <taxon>Hymenobacter</taxon>
    </lineage>
</organism>
<keyword evidence="1" id="KW-0489">Methyltransferase</keyword>
<dbReference type="EMBL" id="BMFN01000003">
    <property type="protein sequence ID" value="GGF74840.1"/>
    <property type="molecule type" value="Genomic_DNA"/>
</dbReference>